<name>A0ABQ2RYE7_9DEIO</name>
<protein>
    <recommendedName>
        <fullName evidence="3">Protease</fullName>
    </recommendedName>
</protein>
<keyword evidence="2" id="KW-1185">Reference proteome</keyword>
<dbReference type="Gene3D" id="2.40.10.10">
    <property type="entry name" value="Trypsin-like serine proteases"/>
    <property type="match status" value="2"/>
</dbReference>
<dbReference type="Proteomes" id="UP000634308">
    <property type="component" value="Unassembled WGS sequence"/>
</dbReference>
<proteinExistence type="predicted"/>
<organism evidence="1 2">
    <name type="scientific">Deinococcus seoulensis</name>
    <dbReference type="NCBI Taxonomy" id="1837379"/>
    <lineage>
        <taxon>Bacteria</taxon>
        <taxon>Thermotogati</taxon>
        <taxon>Deinococcota</taxon>
        <taxon>Deinococci</taxon>
        <taxon>Deinococcales</taxon>
        <taxon>Deinococcaceae</taxon>
        <taxon>Deinococcus</taxon>
    </lineage>
</organism>
<gene>
    <name evidence="1" type="ORF">GCM10008959_36620</name>
</gene>
<dbReference type="InterPro" id="IPR009003">
    <property type="entry name" value="Peptidase_S1_PA"/>
</dbReference>
<dbReference type="InterPro" id="IPR018114">
    <property type="entry name" value="TRYPSIN_HIS"/>
</dbReference>
<dbReference type="PROSITE" id="PS00134">
    <property type="entry name" value="TRYPSIN_HIS"/>
    <property type="match status" value="1"/>
</dbReference>
<comment type="caution">
    <text evidence="1">The sequence shown here is derived from an EMBL/GenBank/DDBJ whole genome shotgun (WGS) entry which is preliminary data.</text>
</comment>
<dbReference type="PROSITE" id="PS51257">
    <property type="entry name" value="PROKAR_LIPOPROTEIN"/>
    <property type="match status" value="1"/>
</dbReference>
<dbReference type="RefSeq" id="WP_189066430.1">
    <property type="nucleotide sequence ID" value="NZ_BMQM01000036.1"/>
</dbReference>
<accession>A0ABQ2RYE7</accession>
<reference evidence="2" key="1">
    <citation type="journal article" date="2019" name="Int. J. Syst. Evol. Microbiol.">
        <title>The Global Catalogue of Microorganisms (GCM) 10K type strain sequencing project: providing services to taxonomists for standard genome sequencing and annotation.</title>
        <authorList>
            <consortium name="The Broad Institute Genomics Platform"/>
            <consortium name="The Broad Institute Genome Sequencing Center for Infectious Disease"/>
            <person name="Wu L."/>
            <person name="Ma J."/>
        </authorList>
    </citation>
    <scope>NUCLEOTIDE SEQUENCE [LARGE SCALE GENOMIC DNA]</scope>
    <source>
        <strain evidence="2">JCM 31404</strain>
    </source>
</reference>
<evidence type="ECO:0000313" key="1">
    <source>
        <dbReference type="EMBL" id="GGR71572.1"/>
    </source>
</evidence>
<evidence type="ECO:0008006" key="3">
    <source>
        <dbReference type="Google" id="ProtNLM"/>
    </source>
</evidence>
<dbReference type="SUPFAM" id="SSF50494">
    <property type="entry name" value="Trypsin-like serine proteases"/>
    <property type="match status" value="1"/>
</dbReference>
<dbReference type="InterPro" id="IPR043504">
    <property type="entry name" value="Peptidase_S1_PA_chymotrypsin"/>
</dbReference>
<dbReference type="EMBL" id="BMQM01000036">
    <property type="protein sequence ID" value="GGR71572.1"/>
    <property type="molecule type" value="Genomic_DNA"/>
</dbReference>
<sequence>MKRRFITGICCSVLLLASCNKNEAPIGSQNDLPSSLNAQGEPYSPQIFIGKGADAEFSRFANKLPGFGGMYIDPDGTPVIYVKNPGRDARLLQELHGQVQRISAHRERTKGNKPVKKQPQNYVLKKANYDYRDLASAKIKLRDLLSDSRLTGIDIREDLNMVELLVRSEADIPGVQEAAKRLSLPDRMIHVTTRPPQQYTRTLRDRANPNYPLVGGLQTAGNLTCTMGFNATIEKDGVSKYGMITASHCSDNSIGVVTGTRFVQPLNYGFYDTIGYETVDPATFPCAKSAKCRYSDSIFIEYQPNLITNPSALAAPTSLSNSSSFNLNIYEDSFYFIQTAGEIEYYGDTLYKIGRTSGMQAGTITRTCVDSTPVDGVVYLCQMEANAYNAEGDSGGPVFSVNRDNTINLLGLTSGRPGIIPSLIYHPWYQIADDFYREGYGLYF</sequence>
<evidence type="ECO:0000313" key="2">
    <source>
        <dbReference type="Proteomes" id="UP000634308"/>
    </source>
</evidence>